<reference evidence="1 2" key="1">
    <citation type="submission" date="2016-07" db="EMBL/GenBank/DDBJ databases">
        <title>Pervasive Adenine N6-methylation of Active Genes in Fungi.</title>
        <authorList>
            <consortium name="DOE Joint Genome Institute"/>
            <person name="Mondo S.J."/>
            <person name="Dannebaum R.O."/>
            <person name="Kuo R.C."/>
            <person name="Labutti K."/>
            <person name="Haridas S."/>
            <person name="Kuo A."/>
            <person name="Salamov A."/>
            <person name="Ahrendt S.R."/>
            <person name="Lipzen A."/>
            <person name="Sullivan W."/>
            <person name="Andreopoulos W.B."/>
            <person name="Clum A."/>
            <person name="Lindquist E."/>
            <person name="Daum C."/>
            <person name="Ramamoorthy G.K."/>
            <person name="Gryganskyi A."/>
            <person name="Culley D."/>
            <person name="Magnuson J.K."/>
            <person name="James T.Y."/>
            <person name="O'Malley M.A."/>
            <person name="Stajich J.E."/>
            <person name="Spatafora J.W."/>
            <person name="Visel A."/>
            <person name="Grigoriev I.V."/>
        </authorList>
    </citation>
    <scope>NUCLEOTIDE SEQUENCE [LARGE SCALE GENOMIC DNA]</scope>
    <source>
        <strain evidence="1 2">PL171</strain>
    </source>
</reference>
<protein>
    <submittedName>
        <fullName evidence="1">Uncharacterized protein</fullName>
    </submittedName>
</protein>
<sequence length="274" mass="30167">MTSSHFSIGCFTSRIACYPSTAWPSHPPRFVPQESTGKRRAQLISSAFRHAVNAALTTTDLLCLLVLFHLHTTPRFSLNECRPAKFFSPLWIGGAQPQFCSVRRILNPQHHFGHNPSSPPSTIVHAATFERPLIALRVGCFAGTPSAHRPRPHHTYLASFFSPAAPHVIQPQHVLPHTPISLSSPPQEHTITGSSSSINPNGTLLGHRPRMTLDPQPPMTSPAATCHPASVFQLADAYPIADCFHVSVHLHLMMRPVPLLHFRQCNHATHNSAH</sequence>
<evidence type="ECO:0000313" key="1">
    <source>
        <dbReference type="EMBL" id="ORZ30820.1"/>
    </source>
</evidence>
<dbReference type="EMBL" id="MCFL01000074">
    <property type="protein sequence ID" value="ORZ30820.1"/>
    <property type="molecule type" value="Genomic_DNA"/>
</dbReference>
<gene>
    <name evidence="1" type="ORF">BCR44DRAFT_328856</name>
</gene>
<organism evidence="1 2">
    <name type="scientific">Catenaria anguillulae PL171</name>
    <dbReference type="NCBI Taxonomy" id="765915"/>
    <lineage>
        <taxon>Eukaryota</taxon>
        <taxon>Fungi</taxon>
        <taxon>Fungi incertae sedis</taxon>
        <taxon>Blastocladiomycota</taxon>
        <taxon>Blastocladiomycetes</taxon>
        <taxon>Blastocladiales</taxon>
        <taxon>Catenariaceae</taxon>
        <taxon>Catenaria</taxon>
    </lineage>
</organism>
<proteinExistence type="predicted"/>
<dbReference type="AlphaFoldDB" id="A0A1Y2H8B8"/>
<accession>A0A1Y2H8B8</accession>
<name>A0A1Y2H8B8_9FUNG</name>
<comment type="caution">
    <text evidence="1">The sequence shown here is derived from an EMBL/GenBank/DDBJ whole genome shotgun (WGS) entry which is preliminary data.</text>
</comment>
<keyword evidence="2" id="KW-1185">Reference proteome</keyword>
<dbReference type="Proteomes" id="UP000193411">
    <property type="component" value="Unassembled WGS sequence"/>
</dbReference>
<evidence type="ECO:0000313" key="2">
    <source>
        <dbReference type="Proteomes" id="UP000193411"/>
    </source>
</evidence>